<keyword evidence="3 6" id="KW-0687">Ribonucleoprotein</keyword>
<keyword evidence="8" id="KW-1185">Reference proteome</keyword>
<dbReference type="Proteomes" id="UP000887566">
    <property type="component" value="Unplaced"/>
</dbReference>
<dbReference type="WBParaSite" id="PSAMB.scaffold1176size34921.g11523.t1">
    <property type="protein sequence ID" value="PSAMB.scaffold1176size34921.g11523.t1"/>
    <property type="gene ID" value="PSAMB.scaffold1176size34921.g11523"/>
</dbReference>
<dbReference type="GO" id="GO:0005762">
    <property type="term" value="C:mitochondrial large ribosomal subunit"/>
    <property type="evidence" value="ECO:0007669"/>
    <property type="project" value="TreeGrafter"/>
</dbReference>
<evidence type="ECO:0000256" key="5">
    <source>
        <dbReference type="ARBA" id="ARBA00035506"/>
    </source>
</evidence>
<dbReference type="GO" id="GO:0003735">
    <property type="term" value="F:structural constituent of ribosome"/>
    <property type="evidence" value="ECO:0007669"/>
    <property type="project" value="InterPro"/>
</dbReference>
<dbReference type="Pfam" id="PF00237">
    <property type="entry name" value="Ribosomal_L22"/>
    <property type="match status" value="1"/>
</dbReference>
<organism evidence="8 9">
    <name type="scientific">Plectus sambesii</name>
    <dbReference type="NCBI Taxonomy" id="2011161"/>
    <lineage>
        <taxon>Eukaryota</taxon>
        <taxon>Metazoa</taxon>
        <taxon>Ecdysozoa</taxon>
        <taxon>Nematoda</taxon>
        <taxon>Chromadorea</taxon>
        <taxon>Plectida</taxon>
        <taxon>Plectina</taxon>
        <taxon>Plectoidea</taxon>
        <taxon>Plectidae</taxon>
        <taxon>Plectus</taxon>
    </lineage>
</organism>
<evidence type="ECO:0000256" key="6">
    <source>
        <dbReference type="RuleBase" id="RU004005"/>
    </source>
</evidence>
<evidence type="ECO:0000313" key="9">
    <source>
        <dbReference type="WBParaSite" id="PSAMB.scaffold1176size34921.g11523.t1"/>
    </source>
</evidence>
<evidence type="ECO:0000256" key="2">
    <source>
        <dbReference type="ARBA" id="ARBA00022980"/>
    </source>
</evidence>
<accession>A0A914US78</accession>
<evidence type="ECO:0000256" key="1">
    <source>
        <dbReference type="ARBA" id="ARBA00009451"/>
    </source>
</evidence>
<feature type="region of interest" description="Disordered" evidence="7">
    <location>
        <begin position="68"/>
        <end position="91"/>
    </location>
</feature>
<dbReference type="InterPro" id="IPR047867">
    <property type="entry name" value="Ribosomal_uL22_bac/org-type"/>
</dbReference>
<sequence length="238" mass="27326">MLRRSAAIGLLSRAILVPARSPHALCASSLSSPASEEGTSSGSGTSVSSRKQAVNRFRPIQQPYAPEWDLHEGKEEEIEKQKNDPKGTNMLSAWPHRWHDRYGMTPEKWEYYNKVVWPPNYIVPETGKPKAAEVFHCRESVKYSPKKMWYVCELVRNRPVDDALKQLQFTFRKGAEIMIEMLNEAKERAKKEFNIEYPSNTFIGKLFSSLLAGNRKAMHNERFFSIRNSQHNASKVLI</sequence>
<evidence type="ECO:0000313" key="8">
    <source>
        <dbReference type="Proteomes" id="UP000887566"/>
    </source>
</evidence>
<dbReference type="PANTHER" id="PTHR13501:SF8">
    <property type="entry name" value="LARGE RIBOSOMAL SUBUNIT PROTEIN UL22M"/>
    <property type="match status" value="1"/>
</dbReference>
<evidence type="ECO:0000256" key="3">
    <source>
        <dbReference type="ARBA" id="ARBA00023274"/>
    </source>
</evidence>
<dbReference type="InterPro" id="IPR001063">
    <property type="entry name" value="Ribosomal_uL22"/>
</dbReference>
<protein>
    <recommendedName>
        <fullName evidence="4">Large ribosomal subunit protein uL22m</fullName>
    </recommendedName>
    <alternativeName>
        <fullName evidence="5">39S ribosomal protein L22, mitochondrial</fullName>
    </alternativeName>
</protein>
<dbReference type="InterPro" id="IPR036394">
    <property type="entry name" value="Ribosomal_uL22_sf"/>
</dbReference>
<reference evidence="9" key="1">
    <citation type="submission" date="2022-11" db="UniProtKB">
        <authorList>
            <consortium name="WormBaseParasite"/>
        </authorList>
    </citation>
    <scope>IDENTIFICATION</scope>
</reference>
<evidence type="ECO:0000256" key="4">
    <source>
        <dbReference type="ARBA" id="ARBA00035286"/>
    </source>
</evidence>
<dbReference type="GO" id="GO:0006412">
    <property type="term" value="P:translation"/>
    <property type="evidence" value="ECO:0007669"/>
    <property type="project" value="InterPro"/>
</dbReference>
<feature type="compositionally biased region" description="Low complexity" evidence="7">
    <location>
        <begin position="29"/>
        <end position="49"/>
    </location>
</feature>
<evidence type="ECO:0000256" key="7">
    <source>
        <dbReference type="SAM" id="MobiDB-lite"/>
    </source>
</evidence>
<feature type="compositionally biased region" description="Basic and acidic residues" evidence="7">
    <location>
        <begin position="68"/>
        <end position="85"/>
    </location>
</feature>
<dbReference type="PANTHER" id="PTHR13501">
    <property type="entry name" value="CHLOROPLAST 50S RIBOSOMAL PROTEIN L22-RELATED"/>
    <property type="match status" value="1"/>
</dbReference>
<dbReference type="Gene3D" id="3.90.470.10">
    <property type="entry name" value="Ribosomal protein L22/L17"/>
    <property type="match status" value="1"/>
</dbReference>
<feature type="region of interest" description="Disordered" evidence="7">
    <location>
        <begin position="29"/>
        <end position="56"/>
    </location>
</feature>
<proteinExistence type="inferred from homology"/>
<name>A0A914US78_9BILA</name>
<comment type="similarity">
    <text evidence="1 6">Belongs to the universal ribosomal protein uL22 family.</text>
</comment>
<keyword evidence="2 6" id="KW-0689">Ribosomal protein</keyword>
<dbReference type="AlphaFoldDB" id="A0A914US78"/>
<dbReference type="SUPFAM" id="SSF54843">
    <property type="entry name" value="Ribosomal protein L22"/>
    <property type="match status" value="1"/>
</dbReference>